<comment type="caution">
    <text evidence="1">The sequence shown here is derived from an EMBL/GenBank/DDBJ whole genome shotgun (WGS) entry which is preliminary data.</text>
</comment>
<keyword evidence="2" id="KW-1185">Reference proteome</keyword>
<gene>
    <name evidence="1" type="ORF">MSG28_011202</name>
</gene>
<dbReference type="EMBL" id="CM046118">
    <property type="protein sequence ID" value="KAI8438856.1"/>
    <property type="molecule type" value="Genomic_DNA"/>
</dbReference>
<dbReference type="Proteomes" id="UP001064048">
    <property type="component" value="Chromosome 18"/>
</dbReference>
<protein>
    <submittedName>
        <fullName evidence="1">Uncharacterized protein</fullName>
    </submittedName>
</protein>
<reference evidence="1 2" key="1">
    <citation type="journal article" date="2022" name="Genome Biol. Evol.">
        <title>The Spruce Budworm Genome: Reconstructing the Evolutionary History of Antifreeze Proteins.</title>
        <authorList>
            <person name="Beliveau C."/>
            <person name="Gagne P."/>
            <person name="Picq S."/>
            <person name="Vernygora O."/>
            <person name="Keeling C.I."/>
            <person name="Pinkney K."/>
            <person name="Doucet D."/>
            <person name="Wen F."/>
            <person name="Johnston J.S."/>
            <person name="Maaroufi H."/>
            <person name="Boyle B."/>
            <person name="Laroche J."/>
            <person name="Dewar K."/>
            <person name="Juretic N."/>
            <person name="Blackburn G."/>
            <person name="Nisole A."/>
            <person name="Brunet B."/>
            <person name="Brandao M."/>
            <person name="Lumley L."/>
            <person name="Duan J."/>
            <person name="Quan G."/>
            <person name="Lucarotti C.J."/>
            <person name="Roe A.D."/>
            <person name="Sperling F.A.H."/>
            <person name="Levesque R.C."/>
            <person name="Cusson M."/>
        </authorList>
    </citation>
    <scope>NUCLEOTIDE SEQUENCE [LARGE SCALE GENOMIC DNA]</scope>
    <source>
        <strain evidence="1">Glfc:IPQL:Cfum</strain>
    </source>
</reference>
<evidence type="ECO:0000313" key="2">
    <source>
        <dbReference type="Proteomes" id="UP001064048"/>
    </source>
</evidence>
<organism evidence="1 2">
    <name type="scientific">Choristoneura fumiferana</name>
    <name type="common">Spruce budworm moth</name>
    <name type="synonym">Archips fumiferana</name>
    <dbReference type="NCBI Taxonomy" id="7141"/>
    <lineage>
        <taxon>Eukaryota</taxon>
        <taxon>Metazoa</taxon>
        <taxon>Ecdysozoa</taxon>
        <taxon>Arthropoda</taxon>
        <taxon>Hexapoda</taxon>
        <taxon>Insecta</taxon>
        <taxon>Pterygota</taxon>
        <taxon>Neoptera</taxon>
        <taxon>Endopterygota</taxon>
        <taxon>Lepidoptera</taxon>
        <taxon>Glossata</taxon>
        <taxon>Ditrysia</taxon>
        <taxon>Tortricoidea</taxon>
        <taxon>Tortricidae</taxon>
        <taxon>Tortricinae</taxon>
        <taxon>Choristoneura</taxon>
    </lineage>
</organism>
<accession>A0ACC0KS12</accession>
<evidence type="ECO:0000313" key="1">
    <source>
        <dbReference type="EMBL" id="KAI8438856.1"/>
    </source>
</evidence>
<name>A0ACC0KS12_CHOFU</name>
<sequence length="438" mass="49374">MRYFKRLTFWKPNGPIYLYINGESPAASDWIEIDSLLTCQLANETNGALFASEHRYYGESMPVVMKDTSSMKYLSSKQALADLAALIKTIKSAPEFKSSKVVVIGGSYAGNLAAWMRVLYPDLVDAAVSSSGPVLAKKDFYEFFETVSDVYEKYGSSDCVNTLNKMFNHCAELLKTSSGIERLKKELGICDESDMSIVENQAQYFFEVIGYYAAQSQYGNPDCIKRDCQSLQANDWARSMQKSVKFLKELSSQHSTSVVKNLFQLNKWARPKLSFKDSGCHHVDFREVVENMKVNKNNDCLYSWTYQTCTEFGYYQTTNSNKQAFSHLVPLDYYIKLCKGVFGEDFNEKRVDDGVAQTNALYGGITPNVTNVVFTHGDMDPWHRLGVLEDLSETAVVRITNGTSHCAALLSPDASDPDALTKDREYVKKIIKKWINSA</sequence>
<proteinExistence type="predicted"/>